<dbReference type="Proteomes" id="UP000317010">
    <property type="component" value="Unassembled WGS sequence"/>
</dbReference>
<dbReference type="AlphaFoldDB" id="A0A562TXV1"/>
<gene>
    <name evidence="1" type="ORF">JN11_03187</name>
</gene>
<evidence type="ECO:0000313" key="2">
    <source>
        <dbReference type="Proteomes" id="UP000317010"/>
    </source>
</evidence>
<keyword evidence="2" id="KW-1185">Reference proteome</keyword>
<name>A0A562TXV1_9SPHI</name>
<dbReference type="EMBL" id="VLLI01000009">
    <property type="protein sequence ID" value="TWI98108.1"/>
    <property type="molecule type" value="Genomic_DNA"/>
</dbReference>
<protein>
    <submittedName>
        <fullName evidence="1">Uncharacterized protein</fullName>
    </submittedName>
</protein>
<organism evidence="1 2">
    <name type="scientific">Mucilaginibacter frigoritolerans</name>
    <dbReference type="NCBI Taxonomy" id="652788"/>
    <lineage>
        <taxon>Bacteria</taxon>
        <taxon>Pseudomonadati</taxon>
        <taxon>Bacteroidota</taxon>
        <taxon>Sphingobacteriia</taxon>
        <taxon>Sphingobacteriales</taxon>
        <taxon>Sphingobacteriaceae</taxon>
        <taxon>Mucilaginibacter</taxon>
    </lineage>
</organism>
<proteinExistence type="predicted"/>
<reference evidence="1 2" key="1">
    <citation type="submission" date="2019-07" db="EMBL/GenBank/DDBJ databases">
        <title>Genomic Encyclopedia of Archaeal and Bacterial Type Strains, Phase II (KMG-II): from individual species to whole genera.</title>
        <authorList>
            <person name="Goeker M."/>
        </authorList>
    </citation>
    <scope>NUCLEOTIDE SEQUENCE [LARGE SCALE GENOMIC DNA]</scope>
    <source>
        <strain evidence="1 2">ATCC BAA-1854</strain>
    </source>
</reference>
<comment type="caution">
    <text evidence="1">The sequence shown here is derived from an EMBL/GenBank/DDBJ whole genome shotgun (WGS) entry which is preliminary data.</text>
</comment>
<accession>A0A562TXV1</accession>
<evidence type="ECO:0000313" key="1">
    <source>
        <dbReference type="EMBL" id="TWI98108.1"/>
    </source>
</evidence>
<sequence>MTISQINIFDFLTTKVRLYFFYLRSSLAFYPECSLAVKFSKQNGNKNSKTNTVNK</sequence>